<feature type="region of interest" description="Disordered" evidence="1">
    <location>
        <begin position="47"/>
        <end position="66"/>
    </location>
</feature>
<proteinExistence type="predicted"/>
<evidence type="ECO:0000256" key="1">
    <source>
        <dbReference type="SAM" id="MobiDB-lite"/>
    </source>
</evidence>
<reference evidence="2 3" key="1">
    <citation type="submission" date="2018-09" db="EMBL/GenBank/DDBJ databases">
        <title>Complete genome sequence of Euzebya sp. DY32-46 isolated from seawater of Pacific Ocean.</title>
        <authorList>
            <person name="Xu L."/>
            <person name="Wu Y.-H."/>
            <person name="Xu X.-W."/>
        </authorList>
    </citation>
    <scope>NUCLEOTIDE SEQUENCE [LARGE SCALE GENOMIC DNA]</scope>
    <source>
        <strain evidence="2 3">DY32-46</strain>
        <plasmid evidence="3">pedy32-46i</plasmid>
    </source>
</reference>
<sequence length="79" mass="8517">MAERLNTSASTVYRWLKRHGLPTKGWRARVDKDGVILVCGVHAARIDGPHRPAPGPLDGDTATGLPHDVVHTVMAAADR</sequence>
<dbReference type="KEGG" id="euz:DVS28_b0317"/>
<dbReference type="AlphaFoldDB" id="A0A346Y6J0"/>
<keyword evidence="2" id="KW-0614">Plasmid</keyword>
<dbReference type="EMBL" id="CP031166">
    <property type="protein sequence ID" value="AXV10087.1"/>
    <property type="molecule type" value="Genomic_DNA"/>
</dbReference>
<organism evidence="2 3">
    <name type="scientific">Euzebya pacifica</name>
    <dbReference type="NCBI Taxonomy" id="1608957"/>
    <lineage>
        <taxon>Bacteria</taxon>
        <taxon>Bacillati</taxon>
        <taxon>Actinomycetota</taxon>
        <taxon>Nitriliruptoria</taxon>
        <taxon>Euzebyales</taxon>
    </lineage>
</organism>
<name>A0A346Y6J0_9ACTN</name>
<evidence type="ECO:0000313" key="2">
    <source>
        <dbReference type="EMBL" id="AXV10087.1"/>
    </source>
</evidence>
<accession>A0A346Y6J0</accession>
<gene>
    <name evidence="2" type="ORF">DVS28_b0317</name>
</gene>
<protein>
    <submittedName>
        <fullName evidence="2">Uncharacterized protein</fullName>
    </submittedName>
</protein>
<geneLocation type="plasmid" evidence="3">
    <name>pedy32-46i</name>
</geneLocation>
<dbReference type="Gene3D" id="1.10.10.60">
    <property type="entry name" value="Homeodomain-like"/>
    <property type="match status" value="1"/>
</dbReference>
<dbReference type="Proteomes" id="UP000264006">
    <property type="component" value="Plasmid pEDY32-46I"/>
</dbReference>
<evidence type="ECO:0000313" key="3">
    <source>
        <dbReference type="Proteomes" id="UP000264006"/>
    </source>
</evidence>
<keyword evidence="3" id="KW-1185">Reference proteome</keyword>